<dbReference type="InterPro" id="IPR036864">
    <property type="entry name" value="Zn2-C6_fun-type_DNA-bd_sf"/>
</dbReference>
<evidence type="ECO:0000256" key="8">
    <source>
        <dbReference type="SAM" id="Phobius"/>
    </source>
</evidence>
<feature type="transmembrane region" description="Helical" evidence="8">
    <location>
        <begin position="607"/>
        <end position="630"/>
    </location>
</feature>
<dbReference type="PANTHER" id="PTHR31845:SF19">
    <property type="entry name" value="TRANSCRIPTION FACTOR DOMAIN-CONTAINING PROTEIN"/>
    <property type="match status" value="1"/>
</dbReference>
<dbReference type="OrthoDB" id="3163292at2759"/>
<keyword evidence="3" id="KW-0805">Transcription regulation</keyword>
<dbReference type="PANTHER" id="PTHR31845">
    <property type="entry name" value="FINGER DOMAIN PROTEIN, PUTATIVE-RELATED"/>
    <property type="match status" value="1"/>
</dbReference>
<dbReference type="GO" id="GO:0008270">
    <property type="term" value="F:zinc ion binding"/>
    <property type="evidence" value="ECO:0007669"/>
    <property type="project" value="InterPro"/>
</dbReference>
<keyword evidence="2" id="KW-0479">Metal-binding</keyword>
<evidence type="ECO:0000313" key="10">
    <source>
        <dbReference type="EMBL" id="SPO38856.1"/>
    </source>
</evidence>
<evidence type="ECO:0000256" key="2">
    <source>
        <dbReference type="ARBA" id="ARBA00022723"/>
    </source>
</evidence>
<feature type="region of interest" description="Disordered" evidence="7">
    <location>
        <begin position="73"/>
        <end position="220"/>
    </location>
</feature>
<comment type="subcellular location">
    <subcellularLocation>
        <location evidence="1">Nucleus</location>
    </subcellularLocation>
</comment>
<dbReference type="InterPro" id="IPR001138">
    <property type="entry name" value="Zn2Cys6_DnaBD"/>
</dbReference>
<keyword evidence="8" id="KW-0812">Transmembrane</keyword>
<proteinExistence type="predicted"/>
<evidence type="ECO:0000259" key="9">
    <source>
        <dbReference type="PROSITE" id="PS50048"/>
    </source>
</evidence>
<dbReference type="InterPro" id="IPR007219">
    <property type="entry name" value="XnlR_reg_dom"/>
</dbReference>
<dbReference type="CDD" id="cd12148">
    <property type="entry name" value="fungal_TF_MHR"/>
    <property type="match status" value="1"/>
</dbReference>
<feature type="compositionally biased region" description="Polar residues" evidence="7">
    <location>
        <begin position="194"/>
        <end position="208"/>
    </location>
</feature>
<dbReference type="GO" id="GO:0000981">
    <property type="term" value="F:DNA-binding transcription factor activity, RNA polymerase II-specific"/>
    <property type="evidence" value="ECO:0007669"/>
    <property type="project" value="InterPro"/>
</dbReference>
<evidence type="ECO:0000256" key="5">
    <source>
        <dbReference type="ARBA" id="ARBA00023163"/>
    </source>
</evidence>
<dbReference type="EMBL" id="OOIP01000011">
    <property type="protein sequence ID" value="SPO38856.1"/>
    <property type="molecule type" value="Genomic_DNA"/>
</dbReference>
<evidence type="ECO:0000256" key="4">
    <source>
        <dbReference type="ARBA" id="ARBA00023125"/>
    </source>
</evidence>
<keyword evidence="11" id="KW-1185">Reference proteome</keyword>
<keyword evidence="6" id="KW-0539">Nucleus</keyword>
<evidence type="ECO:0000256" key="6">
    <source>
        <dbReference type="ARBA" id="ARBA00023242"/>
    </source>
</evidence>
<keyword evidence="8" id="KW-1133">Transmembrane helix</keyword>
<evidence type="ECO:0000313" key="11">
    <source>
        <dbReference type="Proteomes" id="UP000323386"/>
    </source>
</evidence>
<evidence type="ECO:0000256" key="1">
    <source>
        <dbReference type="ARBA" id="ARBA00004123"/>
    </source>
</evidence>
<name>A0A5C3F4H6_9BASI</name>
<keyword evidence="8" id="KW-0472">Membrane</keyword>
<dbReference type="Proteomes" id="UP000323386">
    <property type="component" value="Unassembled WGS sequence"/>
</dbReference>
<dbReference type="SMART" id="SM00906">
    <property type="entry name" value="Fungal_trans"/>
    <property type="match status" value="1"/>
</dbReference>
<dbReference type="SMART" id="SM00066">
    <property type="entry name" value="GAL4"/>
    <property type="match status" value="1"/>
</dbReference>
<feature type="domain" description="Zn(2)-C6 fungal-type" evidence="9">
    <location>
        <begin position="36"/>
        <end position="70"/>
    </location>
</feature>
<keyword evidence="5" id="KW-0804">Transcription</keyword>
<dbReference type="GO" id="GO:0005634">
    <property type="term" value="C:nucleus"/>
    <property type="evidence" value="ECO:0007669"/>
    <property type="project" value="UniProtKB-SubCell"/>
</dbReference>
<dbReference type="AlphaFoldDB" id="A0A5C3F4H6"/>
<protein>
    <recommendedName>
        <fullName evidence="9">Zn(2)-C6 fungal-type domain-containing protein</fullName>
    </recommendedName>
</protein>
<organism evidence="10 11">
    <name type="scientific">Pseudozyma flocculosa</name>
    <dbReference type="NCBI Taxonomy" id="84751"/>
    <lineage>
        <taxon>Eukaryota</taxon>
        <taxon>Fungi</taxon>
        <taxon>Dikarya</taxon>
        <taxon>Basidiomycota</taxon>
        <taxon>Ustilaginomycotina</taxon>
        <taxon>Ustilaginomycetes</taxon>
        <taxon>Ustilaginales</taxon>
        <taxon>Ustilaginaceae</taxon>
        <taxon>Pseudozyma</taxon>
    </lineage>
</organism>
<dbReference type="SUPFAM" id="SSF57701">
    <property type="entry name" value="Zn2/Cys6 DNA-binding domain"/>
    <property type="match status" value="1"/>
</dbReference>
<feature type="compositionally biased region" description="Low complexity" evidence="7">
    <location>
        <begin position="120"/>
        <end position="134"/>
    </location>
</feature>
<gene>
    <name evidence="10" type="ORF">PSFLO_04335</name>
</gene>
<dbReference type="PROSITE" id="PS00463">
    <property type="entry name" value="ZN2_CY6_FUNGAL_1"/>
    <property type="match status" value="1"/>
</dbReference>
<dbReference type="CDD" id="cd00067">
    <property type="entry name" value="GAL4"/>
    <property type="match status" value="1"/>
</dbReference>
<dbReference type="Pfam" id="PF00172">
    <property type="entry name" value="Zn_clus"/>
    <property type="match status" value="1"/>
</dbReference>
<feature type="region of interest" description="Disordered" evidence="7">
    <location>
        <begin position="1"/>
        <end position="34"/>
    </location>
</feature>
<dbReference type="PROSITE" id="PS50048">
    <property type="entry name" value="ZN2_CY6_FUNGAL_2"/>
    <property type="match status" value="1"/>
</dbReference>
<dbReference type="GO" id="GO:0006351">
    <property type="term" value="P:DNA-templated transcription"/>
    <property type="evidence" value="ECO:0007669"/>
    <property type="project" value="InterPro"/>
</dbReference>
<feature type="compositionally biased region" description="Polar residues" evidence="7">
    <location>
        <begin position="80"/>
        <end position="94"/>
    </location>
</feature>
<sequence length="737" mass="80571">MDRHFDDHGDGDGHDASIAASSGPRRTRHSTRSSISCLACRESKVRCFQLPGGTGTACSRCARRQLECIVPATTRRNRRSTPSVAAQPQHSASSRILGPSDAPIVPGGRDRLLPSIPGLASSSPKPASTSTQSVPTPPSSRGTHTPLGDPLRLLADASQGRHAQQHGPAPALRNGQRDRRSDDDADDDEDETSQEAGPSRHSSSTAESMNAALRRASNWRERNRRSGYSTYFRHRMFAAKPDSTRSISPVSLGLVDEQQADELLGTFMKTFNRSCHLLDPALHTLGEIRKHALLSSTIFLLSARASRPRSTMEPLALRLEQHINNSVIPHVLLEDCRSLEIVQAFILLATYHPPTRVAKTDRAWSYLGHAVRIATSLDHELYAESAHPTVGLSSHHGIGGNGRAARNLQRTWLHLCGLEQLMASYLGRHAILRQITLLRMRPRWYDEAGRLPNDVVVFMMCELSVRLAKAVDLLDTIQASLPSSRADVGQDIARHGAEPLMSVYQSTIKGDLDAWHSQCVEKAKAVEDSGADRAEIAAGLQLLELYRHYAFIYLTALKIQMYDVEDFFAAAHVADFYLHAVAFANVLGESNSRTLPTMRIDGHDVDAITFSGNSLFVCGAYVGVIALMLLQRAADRVDRATIVHAVETIIDRFRGAGSVTPHRNGCALAYSHFLKHQLRQTVHAEAAPLLDPLDTDGFALSDFAHGLDDGLLMLLNAGNGSGPDFPNDGFDDTSWLA</sequence>
<feature type="compositionally biased region" description="Basic and acidic residues" evidence="7">
    <location>
        <begin position="1"/>
        <end position="15"/>
    </location>
</feature>
<dbReference type="InterPro" id="IPR051089">
    <property type="entry name" value="prtT"/>
</dbReference>
<accession>A0A5C3F4H6</accession>
<evidence type="ECO:0000256" key="3">
    <source>
        <dbReference type="ARBA" id="ARBA00023015"/>
    </source>
</evidence>
<dbReference type="GO" id="GO:0000976">
    <property type="term" value="F:transcription cis-regulatory region binding"/>
    <property type="evidence" value="ECO:0007669"/>
    <property type="project" value="TreeGrafter"/>
</dbReference>
<feature type="compositionally biased region" description="Acidic residues" evidence="7">
    <location>
        <begin position="183"/>
        <end position="193"/>
    </location>
</feature>
<reference evidence="10 11" key="1">
    <citation type="submission" date="2018-03" db="EMBL/GenBank/DDBJ databases">
        <authorList>
            <person name="Guldener U."/>
        </authorList>
    </citation>
    <scope>NUCLEOTIDE SEQUENCE [LARGE SCALE GENOMIC DNA]</scope>
    <source>
        <strain evidence="10 11">DAOM196992</strain>
    </source>
</reference>
<evidence type="ECO:0000256" key="7">
    <source>
        <dbReference type="SAM" id="MobiDB-lite"/>
    </source>
</evidence>
<keyword evidence="4" id="KW-0238">DNA-binding</keyword>
<dbReference type="Gene3D" id="4.10.240.10">
    <property type="entry name" value="Zn(2)-C6 fungal-type DNA-binding domain"/>
    <property type="match status" value="1"/>
</dbReference>